<dbReference type="GO" id="GO:0005886">
    <property type="term" value="C:plasma membrane"/>
    <property type="evidence" value="ECO:0007669"/>
    <property type="project" value="TreeGrafter"/>
</dbReference>
<dbReference type="PANTHER" id="PTHR12268">
    <property type="entry name" value="E3 UBIQUITIN-PROTEIN LIGASE KCMF1"/>
    <property type="match status" value="1"/>
</dbReference>
<evidence type="ECO:0000313" key="7">
    <source>
        <dbReference type="EMBL" id="CAH0108172.1"/>
    </source>
</evidence>
<proteinExistence type="predicted"/>
<reference evidence="7" key="1">
    <citation type="submission" date="2021-11" db="EMBL/GenBank/DDBJ databases">
        <authorList>
            <person name="Schell T."/>
        </authorList>
    </citation>
    <scope>NUCLEOTIDE SEQUENCE</scope>
    <source>
        <strain evidence="7">M5</strain>
    </source>
</reference>
<gene>
    <name evidence="7" type="ORF">DGAL_LOCUS11539</name>
</gene>
<evidence type="ECO:0000256" key="4">
    <source>
        <dbReference type="ARBA" id="ARBA00022837"/>
    </source>
</evidence>
<dbReference type="CDD" id="cd00176">
    <property type="entry name" value="SPEC"/>
    <property type="match status" value="1"/>
</dbReference>
<evidence type="ECO:0000256" key="6">
    <source>
        <dbReference type="SAM" id="MobiDB-lite"/>
    </source>
</evidence>
<keyword evidence="4" id="KW-0106">Calcium</keyword>
<evidence type="ECO:0000256" key="5">
    <source>
        <dbReference type="ARBA" id="ARBA00023212"/>
    </source>
</evidence>
<evidence type="ECO:0000313" key="8">
    <source>
        <dbReference type="Proteomes" id="UP000789390"/>
    </source>
</evidence>
<dbReference type="SUPFAM" id="SSF46966">
    <property type="entry name" value="Spectrin repeat"/>
    <property type="match status" value="3"/>
</dbReference>
<feature type="region of interest" description="Disordered" evidence="6">
    <location>
        <begin position="1"/>
        <end position="32"/>
    </location>
</feature>
<dbReference type="SMART" id="SM00150">
    <property type="entry name" value="SPEC"/>
    <property type="match status" value="4"/>
</dbReference>
<dbReference type="InterPro" id="IPR050774">
    <property type="entry name" value="KCMF1/Dystrophin"/>
</dbReference>
<evidence type="ECO:0000256" key="3">
    <source>
        <dbReference type="ARBA" id="ARBA00022490"/>
    </source>
</evidence>
<dbReference type="Pfam" id="PF00435">
    <property type="entry name" value="Spectrin"/>
    <property type="match status" value="1"/>
</dbReference>
<sequence length="620" mass="71901">MGKAKYQSEKKKENRQKNKRRRRQEKRRALQDSNSHVVCAVSTIETVNNVPCAPSSSLHASVKNELEDMNDKQPQLGSLKTQVIELLHRKSGVPGADALQDQIVSVSGCWKDRYKAPYSKFLEYVKDFHETHYQLSAWLTSQDRMMSVLGPISSYPRLVHHQLQQVQVLRDEFKAHEPEIQHLERLVNSIFENAESNSNDGRKVNEKLVSISVKWSNLRGRLEERKQNLDAAFRTSHQFYAYLGHLKDALQKISDNLEELAVENVYPEEILKHLKDLQYQLEDKRHLIACLKTIGEQLCALLSDATLKAEVAQKLTHIDKMHAQLQKKLGNRRSEIENFLKDNREFEDQCGQLQEWFGNCSHLLTVVYYDVNYTITSRAYKDVMDKEHKVMQVRRHARHLMLDKGQELANQSPNKSDAKAFNKVLERIHEDWKKVRQEIISRHRRLQTCLELCRKYDGSQETFISWLDKAEDKLNQMQPVAFKKGDLDVQEKELRSFRNDISRHNATFESNKSLGESFLSACDIDKEGVKSELTITKKRWVQINAAVLKRYLLYAAFPQSGKFQEALQLPDISRTRPSTIKACIEEPLKKKIKADPDAKPSNLSNFKSIIYIDLSSDEEN</sequence>
<comment type="subcellular location">
    <subcellularLocation>
        <location evidence="1">Cell membrane</location>
        <topology evidence="1">Peripheral membrane protein</topology>
        <orientation evidence="1">Cytoplasmic side</orientation>
    </subcellularLocation>
    <subcellularLocation>
        <location evidence="2">Cytoplasm</location>
    </subcellularLocation>
</comment>
<name>A0A8J2RTI9_9CRUS</name>
<evidence type="ECO:0000256" key="2">
    <source>
        <dbReference type="ARBA" id="ARBA00004496"/>
    </source>
</evidence>
<dbReference type="Proteomes" id="UP000789390">
    <property type="component" value="Unassembled WGS sequence"/>
</dbReference>
<dbReference type="InterPro" id="IPR002017">
    <property type="entry name" value="Spectrin_repeat"/>
</dbReference>
<keyword evidence="5" id="KW-0206">Cytoskeleton</keyword>
<dbReference type="EMBL" id="CAKKLH010000281">
    <property type="protein sequence ID" value="CAH0108172.1"/>
    <property type="molecule type" value="Genomic_DNA"/>
</dbReference>
<organism evidence="7 8">
    <name type="scientific">Daphnia galeata</name>
    <dbReference type="NCBI Taxonomy" id="27404"/>
    <lineage>
        <taxon>Eukaryota</taxon>
        <taxon>Metazoa</taxon>
        <taxon>Ecdysozoa</taxon>
        <taxon>Arthropoda</taxon>
        <taxon>Crustacea</taxon>
        <taxon>Branchiopoda</taxon>
        <taxon>Diplostraca</taxon>
        <taxon>Cladocera</taxon>
        <taxon>Anomopoda</taxon>
        <taxon>Daphniidae</taxon>
        <taxon>Daphnia</taxon>
    </lineage>
</organism>
<protein>
    <submittedName>
        <fullName evidence="7">Uncharacterized protein</fullName>
    </submittedName>
</protein>
<dbReference type="PANTHER" id="PTHR12268:SF14">
    <property type="entry name" value="DYSTROPHIN-1"/>
    <property type="match status" value="1"/>
</dbReference>
<keyword evidence="8" id="KW-1185">Reference proteome</keyword>
<dbReference type="InterPro" id="IPR018159">
    <property type="entry name" value="Spectrin/alpha-actinin"/>
</dbReference>
<keyword evidence="3" id="KW-0963">Cytoplasm</keyword>
<accession>A0A8J2RTI9</accession>
<feature type="compositionally biased region" description="Basic residues" evidence="6">
    <location>
        <begin position="17"/>
        <end position="26"/>
    </location>
</feature>
<dbReference type="AlphaFoldDB" id="A0A8J2RTI9"/>
<dbReference type="OrthoDB" id="6357129at2759"/>
<feature type="compositionally biased region" description="Basic and acidic residues" evidence="6">
    <location>
        <begin position="1"/>
        <end position="16"/>
    </location>
</feature>
<evidence type="ECO:0000256" key="1">
    <source>
        <dbReference type="ARBA" id="ARBA00004413"/>
    </source>
</evidence>
<dbReference type="Gene3D" id="1.20.58.60">
    <property type="match status" value="3"/>
</dbReference>
<comment type="caution">
    <text evidence="7">The sequence shown here is derived from an EMBL/GenBank/DDBJ whole genome shotgun (WGS) entry which is preliminary data.</text>
</comment>